<evidence type="ECO:0000313" key="7">
    <source>
        <dbReference type="Proteomes" id="UP000092024"/>
    </source>
</evidence>
<dbReference type="PANTHER" id="PTHR30146">
    <property type="entry name" value="LACI-RELATED TRANSCRIPTIONAL REPRESSOR"/>
    <property type="match status" value="1"/>
</dbReference>
<dbReference type="SUPFAM" id="SSF53822">
    <property type="entry name" value="Periplasmic binding protein-like I"/>
    <property type="match status" value="1"/>
</dbReference>
<comment type="caution">
    <text evidence="6">The sequence shown here is derived from an EMBL/GenBank/DDBJ whole genome shotgun (WGS) entry which is preliminary data.</text>
</comment>
<keyword evidence="2" id="KW-0805">Transcription regulation</keyword>
<dbReference type="RefSeq" id="WP_068679711.1">
    <property type="nucleotide sequence ID" value="NZ_LYPA01000029.1"/>
</dbReference>
<reference evidence="6 7" key="1">
    <citation type="submission" date="2016-05" db="EMBL/GenBank/DDBJ databases">
        <title>Paenibacillus oryzae. sp. nov., isolated from the rice root.</title>
        <authorList>
            <person name="Zhang J."/>
            <person name="Zhang X."/>
        </authorList>
    </citation>
    <scope>NUCLEOTIDE SEQUENCE [LARGE SCALE GENOMIC DNA]</scope>
    <source>
        <strain evidence="6 7">1DrF-4</strain>
    </source>
</reference>
<dbReference type="InterPro" id="IPR028082">
    <property type="entry name" value="Peripla_BP_I"/>
</dbReference>
<dbReference type="Gene3D" id="3.40.50.2300">
    <property type="match status" value="2"/>
</dbReference>
<gene>
    <name evidence="6" type="ORF">A7K91_07765</name>
</gene>
<keyword evidence="1" id="KW-0678">Repressor</keyword>
<accession>A0A1A5YR53</accession>
<dbReference type="PANTHER" id="PTHR30146:SF148">
    <property type="entry name" value="HTH-TYPE TRANSCRIPTIONAL REPRESSOR PURR-RELATED"/>
    <property type="match status" value="1"/>
</dbReference>
<organism evidence="6 7">
    <name type="scientific">Paenibacillus oryzae</name>
    <dbReference type="NCBI Taxonomy" id="1844972"/>
    <lineage>
        <taxon>Bacteria</taxon>
        <taxon>Bacillati</taxon>
        <taxon>Bacillota</taxon>
        <taxon>Bacilli</taxon>
        <taxon>Bacillales</taxon>
        <taxon>Paenibacillaceae</taxon>
        <taxon>Paenibacillus</taxon>
    </lineage>
</organism>
<dbReference type="Pfam" id="PF00356">
    <property type="entry name" value="LacI"/>
    <property type="match status" value="1"/>
</dbReference>
<dbReference type="InterPro" id="IPR000843">
    <property type="entry name" value="HTH_LacI"/>
</dbReference>
<dbReference type="PROSITE" id="PS50932">
    <property type="entry name" value="HTH_LACI_2"/>
    <property type="match status" value="1"/>
</dbReference>
<keyword evidence="4" id="KW-0804">Transcription</keyword>
<dbReference type="PROSITE" id="PS00356">
    <property type="entry name" value="HTH_LACI_1"/>
    <property type="match status" value="1"/>
</dbReference>
<dbReference type="Proteomes" id="UP000092024">
    <property type="component" value="Unassembled WGS sequence"/>
</dbReference>
<evidence type="ECO:0000256" key="1">
    <source>
        <dbReference type="ARBA" id="ARBA00022491"/>
    </source>
</evidence>
<dbReference type="STRING" id="1844972.A7K91_07765"/>
<sequence>MRNKVTMQEIADMVGVSKFAVSRALSSKPGVSPQTREMILKAAGQLGYFKHHEPPKKNIEMKPFQGAAISGTIVVLFPNVRYQNMESIYWGPVLEGITSRLNHEEADILTLTEPTGDRMFELLNPNAIQGIITVGCISTQILMDIGRLHIPVVMVDHYDPAFQCDAVFADNFSGMRSLMVKLISKGYRRYQFVGSIKDAQSFYERWIAYKTTLEEHGIELNQDPVLIGPESDDMYKMMPFVNLETLPDVFICANDSNAAYLIDELTKRGISVPDQCVVTGFDNTIDTHPILATVHVNKELLGIRAVDQILWRIMNPDSAHERKLISGELILREQYAKALP</sequence>
<dbReference type="SMART" id="SM00354">
    <property type="entry name" value="HTH_LACI"/>
    <property type="match status" value="1"/>
</dbReference>
<evidence type="ECO:0000256" key="2">
    <source>
        <dbReference type="ARBA" id="ARBA00023015"/>
    </source>
</evidence>
<dbReference type="EMBL" id="LYPA01000029">
    <property type="protein sequence ID" value="OBR68102.1"/>
    <property type="molecule type" value="Genomic_DNA"/>
</dbReference>
<feature type="domain" description="HTH lacI-type" evidence="5">
    <location>
        <begin position="5"/>
        <end position="48"/>
    </location>
</feature>
<protein>
    <submittedName>
        <fullName evidence="6">Transcriptional regulator</fullName>
    </submittedName>
</protein>
<dbReference type="Gene3D" id="1.10.260.40">
    <property type="entry name" value="lambda repressor-like DNA-binding domains"/>
    <property type="match status" value="1"/>
</dbReference>
<name>A0A1A5YR53_9BACL</name>
<proteinExistence type="predicted"/>
<dbReference type="Pfam" id="PF13377">
    <property type="entry name" value="Peripla_BP_3"/>
    <property type="match status" value="1"/>
</dbReference>
<keyword evidence="7" id="KW-1185">Reference proteome</keyword>
<evidence type="ECO:0000259" key="5">
    <source>
        <dbReference type="PROSITE" id="PS50932"/>
    </source>
</evidence>
<dbReference type="InterPro" id="IPR046335">
    <property type="entry name" value="LacI/GalR-like_sensor"/>
</dbReference>
<dbReference type="CDD" id="cd01392">
    <property type="entry name" value="HTH_LacI"/>
    <property type="match status" value="1"/>
</dbReference>
<evidence type="ECO:0000256" key="3">
    <source>
        <dbReference type="ARBA" id="ARBA00023125"/>
    </source>
</evidence>
<evidence type="ECO:0000313" key="6">
    <source>
        <dbReference type="EMBL" id="OBR68102.1"/>
    </source>
</evidence>
<dbReference type="GO" id="GO:0000976">
    <property type="term" value="F:transcription cis-regulatory region binding"/>
    <property type="evidence" value="ECO:0007669"/>
    <property type="project" value="TreeGrafter"/>
</dbReference>
<dbReference type="GO" id="GO:0003700">
    <property type="term" value="F:DNA-binding transcription factor activity"/>
    <property type="evidence" value="ECO:0007669"/>
    <property type="project" value="TreeGrafter"/>
</dbReference>
<dbReference type="AlphaFoldDB" id="A0A1A5YR53"/>
<dbReference type="SUPFAM" id="SSF47413">
    <property type="entry name" value="lambda repressor-like DNA-binding domains"/>
    <property type="match status" value="1"/>
</dbReference>
<keyword evidence="3" id="KW-0238">DNA-binding</keyword>
<evidence type="ECO:0000256" key="4">
    <source>
        <dbReference type="ARBA" id="ARBA00023163"/>
    </source>
</evidence>
<dbReference type="OrthoDB" id="2026446at2"/>
<dbReference type="InterPro" id="IPR010982">
    <property type="entry name" value="Lambda_DNA-bd_dom_sf"/>
</dbReference>